<evidence type="ECO:0000313" key="2">
    <source>
        <dbReference type="EMBL" id="VFU22519.1"/>
    </source>
</evidence>
<sequence length="159" mass="17869">MQNKNGGKNTAAMWRRFIIITITALWRSFMIITSAALWRSFMIITTAALWRSFMIIATTALWRSFVIITIAALWRCIMIITAILLGIRMRSIKPSPSTATETTSSASTPAPRIAPIAIPTPIHMLSRHKPIPCKIMSCSLATQQPQYKNLVSHQLRCQN</sequence>
<keyword evidence="1" id="KW-1133">Transmembrane helix</keyword>
<protein>
    <submittedName>
        <fullName evidence="2">Uncharacterized protein</fullName>
    </submittedName>
</protein>
<proteinExistence type="predicted"/>
<dbReference type="EMBL" id="CAADRP010000069">
    <property type="protein sequence ID" value="VFU22519.1"/>
    <property type="molecule type" value="Genomic_DNA"/>
</dbReference>
<evidence type="ECO:0000256" key="1">
    <source>
        <dbReference type="SAM" id="Phobius"/>
    </source>
</evidence>
<keyword evidence="1" id="KW-0472">Membrane</keyword>
<feature type="transmembrane region" description="Helical" evidence="1">
    <location>
        <begin position="67"/>
        <end position="87"/>
    </location>
</feature>
<name>A0A6N2K343_SALVM</name>
<organism evidence="2">
    <name type="scientific">Salix viminalis</name>
    <name type="common">Common osier</name>
    <name type="synonym">Basket willow</name>
    <dbReference type="NCBI Taxonomy" id="40686"/>
    <lineage>
        <taxon>Eukaryota</taxon>
        <taxon>Viridiplantae</taxon>
        <taxon>Streptophyta</taxon>
        <taxon>Embryophyta</taxon>
        <taxon>Tracheophyta</taxon>
        <taxon>Spermatophyta</taxon>
        <taxon>Magnoliopsida</taxon>
        <taxon>eudicotyledons</taxon>
        <taxon>Gunneridae</taxon>
        <taxon>Pentapetalae</taxon>
        <taxon>rosids</taxon>
        <taxon>fabids</taxon>
        <taxon>Malpighiales</taxon>
        <taxon>Salicaceae</taxon>
        <taxon>Saliceae</taxon>
        <taxon>Salix</taxon>
    </lineage>
</organism>
<reference evidence="2" key="1">
    <citation type="submission" date="2019-03" db="EMBL/GenBank/DDBJ databases">
        <authorList>
            <person name="Mank J."/>
            <person name="Almeida P."/>
        </authorList>
    </citation>
    <scope>NUCLEOTIDE SEQUENCE</scope>
    <source>
        <strain evidence="2">78183</strain>
    </source>
</reference>
<dbReference type="AlphaFoldDB" id="A0A6N2K343"/>
<gene>
    <name evidence="2" type="ORF">SVIM_LOCUS25136</name>
</gene>
<keyword evidence="1" id="KW-0812">Transmembrane</keyword>
<accession>A0A6N2K343</accession>